<dbReference type="EMBL" id="UOFV01000075">
    <property type="protein sequence ID" value="VAW95978.1"/>
    <property type="molecule type" value="Genomic_DNA"/>
</dbReference>
<protein>
    <submittedName>
        <fullName evidence="1">Uncharacterized protein</fullName>
    </submittedName>
</protein>
<accession>A0A3B0ZR71</accession>
<sequence length="324" mass="34843">MLSVKIKHKLAIHVPVILLAAITVLPATSVASDVRTWVKKLHPTTGFNTDCNTPVFSLPAPLPADLHFDVIGLYNPDAPAQGEMRDAFTLQQSDCETSLGTHIATTSNLDLLAMLGAPEPDSRLKNLRTHEIPKIAAPDGTRFTLPPEGSVTPPFPPTNTATNQPLTLGEFRGVRGKMKVKCYADGTSQVKIKLRNYQPHELLTIWAIWLTTPPGAAEPAPVPLPFGGVPNVTVANKHGVAKFTRTLSYCPMDTLPTGEQLLMLDIASHVDGNVYGAVPGTPPTETTFVDPNDPSNTFTSPLSEGIVTLTRGAIPMTVHAVRRY</sequence>
<evidence type="ECO:0000313" key="1">
    <source>
        <dbReference type="EMBL" id="VAW95978.1"/>
    </source>
</evidence>
<reference evidence="1" key="1">
    <citation type="submission" date="2018-06" db="EMBL/GenBank/DDBJ databases">
        <authorList>
            <person name="Zhirakovskaya E."/>
        </authorList>
    </citation>
    <scope>NUCLEOTIDE SEQUENCE</scope>
</reference>
<dbReference type="AlphaFoldDB" id="A0A3B0ZR71"/>
<organism evidence="1">
    <name type="scientific">hydrothermal vent metagenome</name>
    <dbReference type="NCBI Taxonomy" id="652676"/>
    <lineage>
        <taxon>unclassified sequences</taxon>
        <taxon>metagenomes</taxon>
        <taxon>ecological metagenomes</taxon>
    </lineage>
</organism>
<proteinExistence type="predicted"/>
<name>A0A3B0ZR71_9ZZZZ</name>
<gene>
    <name evidence="1" type="ORF">MNBD_GAMMA19-269</name>
</gene>